<name>A0A4Y1MU53_9PROT</name>
<dbReference type="AlphaFoldDB" id="A0A4Y1MU53"/>
<sequence>MPVVRTAVRSGRCAPWPAPGGEAPPLPPDPLSAGDRSRSPDPGLSWVPVVVVSLRPNPWEQVATRGSRKEDKAPCPRWWHWQSAGERCSPARSGRQRRGNEREVQEPQVPGG</sequence>
<evidence type="ECO:0000256" key="1">
    <source>
        <dbReference type="SAM" id="MobiDB-lite"/>
    </source>
</evidence>
<protein>
    <submittedName>
        <fullName evidence="2">Uncharacterized protein</fullName>
    </submittedName>
</protein>
<feature type="region of interest" description="Disordered" evidence="1">
    <location>
        <begin position="1"/>
        <end position="44"/>
    </location>
</feature>
<feature type="region of interest" description="Disordered" evidence="1">
    <location>
        <begin position="59"/>
        <end position="112"/>
    </location>
</feature>
<reference evidence="2" key="1">
    <citation type="submission" date="2017-12" db="EMBL/GenBank/DDBJ databases">
        <authorList>
            <person name="Martens C."/>
            <person name="Dahlstrom E."/>
            <person name="Barbian K."/>
            <person name="Sykora L."/>
            <person name="Ricklefs S."/>
            <person name="Bruno D."/>
            <person name="Anzick I."/>
            <person name="Myles I."/>
            <person name="Datta S.K."/>
        </authorList>
    </citation>
    <scope>NUCLEOTIDE SEQUENCE</scope>
    <source>
        <strain evidence="2">AD2</strain>
    </source>
</reference>
<gene>
    <name evidence="2" type="ORF">RADP37_04207a</name>
</gene>
<feature type="compositionally biased region" description="Pro residues" evidence="1">
    <location>
        <begin position="16"/>
        <end position="30"/>
    </location>
</feature>
<accession>A0A4Y1MU53</accession>
<proteinExistence type="predicted"/>
<dbReference type="EMBL" id="CP025189">
    <property type="protein sequence ID" value="AWV21555.1"/>
    <property type="molecule type" value="Genomic_DNA"/>
</dbReference>
<organism evidence="2">
    <name type="scientific">Roseomonas mucosa</name>
    <dbReference type="NCBI Taxonomy" id="207340"/>
    <lineage>
        <taxon>Bacteria</taxon>
        <taxon>Pseudomonadati</taxon>
        <taxon>Pseudomonadota</taxon>
        <taxon>Alphaproteobacteria</taxon>
        <taxon>Acetobacterales</taxon>
        <taxon>Roseomonadaceae</taxon>
        <taxon>Roseomonas</taxon>
    </lineage>
</organism>
<evidence type="ECO:0000313" key="2">
    <source>
        <dbReference type="EMBL" id="AWV21555.1"/>
    </source>
</evidence>